<dbReference type="InterPro" id="IPR018957">
    <property type="entry name" value="Znf_C3HC4_RING-type"/>
</dbReference>
<evidence type="ECO:0000256" key="14">
    <source>
        <dbReference type="PROSITE-ProRule" id="PRU00192"/>
    </source>
</evidence>
<dbReference type="EC" id="2.3.2.27" evidence="4"/>
<comment type="similarity">
    <text evidence="3">Belongs to the SH3RF family.</text>
</comment>
<keyword evidence="6" id="KW-0808">Transferase</keyword>
<evidence type="ECO:0000256" key="9">
    <source>
        <dbReference type="ARBA" id="ARBA00022771"/>
    </source>
</evidence>
<feature type="domain" description="SH3" evidence="16">
    <location>
        <begin position="412"/>
        <end position="473"/>
    </location>
</feature>
<dbReference type="Bgee" id="ENSNBRG00000002947">
    <property type="expression patterns" value="Expressed in skeletal muscle tissue and 1 other cell type or tissue"/>
</dbReference>
<dbReference type="InterPro" id="IPR017907">
    <property type="entry name" value="Znf_RING_CS"/>
</dbReference>
<sequence length="742" mass="79092">SPLSAQLLESGGDRERAQMLTLSADMDESSSLLDLLECSVCLERLDTTAKVLPCQHTFCRRCLENIVSSRNELRCPECRILVDCGVDDLPANILLVRLLDGIKQRPQRGSGGGGGVGAGGRQSLAGGSLSESFVYFSAASALSYGCNLLKNMSNIPALPCGKALYSYEGKEPGDLQFSKGDIIILRRKVDDNWYHGELNGCHGFLPASYIQLLRPLSQTPPQGKALYDFEVKDKDQDKDCLAFSKDEVLTVIRRVDENWAEGMLGDKIGIFPILYVELNETAKQLMEIDKPIPANAPGPSSEPAPLGPCPSGPSPSASPSNGNGFGHRRGEGKKNAKKRHSFTALSVSQRAAQLNNRHSMEISHPVLISSSDPRAAARIQVHANAVMYTDPIITERMASITSELLAHAKVQLPLNIYLALYAYKPQKADELELRKGEMYRVTEKCQDGWFKGTSLRTAASGVFPGNYVTPVSSPGGGSGCSQVASKILDPSSPGSPGPSSSRPGTPLVNSANAVNSISPASSPQTAAAQLKNCLRSSQHTVNQARTSIPSAASPERPTVAISPLRSQSSSPSRCPGQSGRPLSMVSPGPSLGPSPLSSPASRPILPLSSPLSCLTPPNVSAVLLNGESASPLQPPSPGPSHTPAQGVLAPKAEKVRLILPLHRKSGSLDTNFPMSPPATRAGNALMVLRPEPKPLSRERWAHRHMKTHLNSLYCGIINHKQTVGENKAGSLSRGAFMTSWCS</sequence>
<dbReference type="Gene3D" id="2.30.30.40">
    <property type="entry name" value="SH3 Domains"/>
    <property type="match status" value="3"/>
</dbReference>
<dbReference type="GO" id="GO:0016567">
    <property type="term" value="P:protein ubiquitination"/>
    <property type="evidence" value="ECO:0007669"/>
    <property type="project" value="TreeGrafter"/>
</dbReference>
<protein>
    <recommendedName>
        <fullName evidence="4">RING-type E3 ubiquitin transferase</fullName>
        <ecNumber evidence="4">2.3.2.27</ecNumber>
    </recommendedName>
</protein>
<evidence type="ECO:0000259" key="16">
    <source>
        <dbReference type="PROSITE" id="PS50002"/>
    </source>
</evidence>
<dbReference type="SMART" id="SM00184">
    <property type="entry name" value="RING"/>
    <property type="match status" value="1"/>
</dbReference>
<dbReference type="PRINTS" id="PR00499">
    <property type="entry name" value="P67PHOX"/>
</dbReference>
<name>A0A3Q4G5Y2_NEOBR</name>
<dbReference type="PROSITE" id="PS50002">
    <property type="entry name" value="SH3"/>
    <property type="match status" value="3"/>
</dbReference>
<evidence type="ECO:0000256" key="15">
    <source>
        <dbReference type="SAM" id="MobiDB-lite"/>
    </source>
</evidence>
<dbReference type="STRING" id="32507.ENSNBRP00000003731"/>
<reference evidence="18" key="1">
    <citation type="submission" date="2025-08" db="UniProtKB">
        <authorList>
            <consortium name="Ensembl"/>
        </authorList>
    </citation>
    <scope>IDENTIFICATION</scope>
</reference>
<keyword evidence="9 13" id="KW-0863">Zinc-finger</keyword>
<dbReference type="CDD" id="cd11925">
    <property type="entry name" value="SH3_SH3RF3_3"/>
    <property type="match status" value="1"/>
</dbReference>
<evidence type="ECO:0000256" key="7">
    <source>
        <dbReference type="ARBA" id="ARBA00022723"/>
    </source>
</evidence>
<dbReference type="CDD" id="cd16750">
    <property type="entry name" value="RING-HC_SH3RF3"/>
    <property type="match status" value="1"/>
</dbReference>
<dbReference type="GeneTree" id="ENSGT00940000160405"/>
<keyword evidence="5 14" id="KW-0728">SH3 domain</keyword>
<comment type="catalytic activity">
    <reaction evidence="1">
        <text>S-ubiquitinyl-[E2 ubiquitin-conjugating enzyme]-L-cysteine + [acceptor protein]-L-lysine = [E2 ubiquitin-conjugating enzyme]-L-cysteine + N(6)-ubiquitinyl-[acceptor protein]-L-lysine.</text>
        <dbReference type="EC" id="2.3.2.27"/>
    </reaction>
</comment>
<dbReference type="InterPro" id="IPR013083">
    <property type="entry name" value="Znf_RING/FYVE/PHD"/>
</dbReference>
<organism evidence="18 19">
    <name type="scientific">Neolamprologus brichardi</name>
    <name type="common">Fairy cichlid</name>
    <name type="synonym">Lamprologus brichardi</name>
    <dbReference type="NCBI Taxonomy" id="32507"/>
    <lineage>
        <taxon>Eukaryota</taxon>
        <taxon>Metazoa</taxon>
        <taxon>Chordata</taxon>
        <taxon>Craniata</taxon>
        <taxon>Vertebrata</taxon>
        <taxon>Euteleostomi</taxon>
        <taxon>Actinopterygii</taxon>
        <taxon>Neopterygii</taxon>
        <taxon>Teleostei</taxon>
        <taxon>Neoteleostei</taxon>
        <taxon>Acanthomorphata</taxon>
        <taxon>Ovalentaria</taxon>
        <taxon>Cichlomorphae</taxon>
        <taxon>Cichliformes</taxon>
        <taxon>Cichlidae</taxon>
        <taxon>African cichlids</taxon>
        <taxon>Pseudocrenilabrinae</taxon>
        <taxon>Lamprologini</taxon>
        <taxon>Neolamprologus</taxon>
    </lineage>
</organism>
<feature type="domain" description="RING-type" evidence="17">
    <location>
        <begin position="38"/>
        <end position="79"/>
    </location>
</feature>
<dbReference type="FunFam" id="2.30.30.40:FF:000063">
    <property type="entry name" value="Putative E3 ubiquitin-protein ligase SH3RF1"/>
    <property type="match status" value="1"/>
</dbReference>
<dbReference type="GO" id="GO:0046330">
    <property type="term" value="P:positive regulation of JNK cascade"/>
    <property type="evidence" value="ECO:0007669"/>
    <property type="project" value="TreeGrafter"/>
</dbReference>
<evidence type="ECO:0000256" key="5">
    <source>
        <dbReference type="ARBA" id="ARBA00022443"/>
    </source>
</evidence>
<feature type="compositionally biased region" description="Low complexity" evidence="15">
    <location>
        <begin position="562"/>
        <end position="603"/>
    </location>
</feature>
<feature type="compositionally biased region" description="Pro residues" evidence="15">
    <location>
        <begin position="294"/>
        <end position="313"/>
    </location>
</feature>
<dbReference type="GO" id="GO:0032436">
    <property type="term" value="P:positive regulation of proteasomal ubiquitin-dependent protein catabolic process"/>
    <property type="evidence" value="ECO:0007669"/>
    <property type="project" value="TreeGrafter"/>
</dbReference>
<dbReference type="CDD" id="cd11928">
    <property type="entry name" value="SH3_SH3RF3_1"/>
    <property type="match status" value="1"/>
</dbReference>
<dbReference type="InterPro" id="IPR035612">
    <property type="entry name" value="SH3RF3_SH3_3"/>
</dbReference>
<evidence type="ECO:0000256" key="2">
    <source>
        <dbReference type="ARBA" id="ARBA00004906"/>
    </source>
</evidence>
<evidence type="ECO:0000313" key="18">
    <source>
        <dbReference type="Ensembl" id="ENSNBRP00000003731.1"/>
    </source>
</evidence>
<dbReference type="OMA" id="HANAVMY"/>
<evidence type="ECO:0000313" key="19">
    <source>
        <dbReference type="Proteomes" id="UP000261580"/>
    </source>
</evidence>
<dbReference type="PROSITE" id="PS00518">
    <property type="entry name" value="ZF_RING_1"/>
    <property type="match status" value="1"/>
</dbReference>
<evidence type="ECO:0000256" key="1">
    <source>
        <dbReference type="ARBA" id="ARBA00000900"/>
    </source>
</evidence>
<dbReference type="InterPro" id="IPR028502">
    <property type="entry name" value="SH3RF3_RING-HC_Zfn"/>
</dbReference>
<evidence type="ECO:0000256" key="8">
    <source>
        <dbReference type="ARBA" id="ARBA00022737"/>
    </source>
</evidence>
<feature type="compositionally biased region" description="Polar residues" evidence="15">
    <location>
        <begin position="536"/>
        <end position="550"/>
    </location>
</feature>
<dbReference type="GO" id="GO:0008270">
    <property type="term" value="F:zinc ion binding"/>
    <property type="evidence" value="ECO:0007669"/>
    <property type="project" value="UniProtKB-KW"/>
</dbReference>
<feature type="region of interest" description="Disordered" evidence="15">
    <location>
        <begin position="474"/>
        <end position="522"/>
    </location>
</feature>
<dbReference type="Proteomes" id="UP000261580">
    <property type="component" value="Unassembled WGS sequence"/>
</dbReference>
<feature type="compositionally biased region" description="Low complexity" evidence="15">
    <location>
        <begin position="490"/>
        <end position="506"/>
    </location>
</feature>
<keyword evidence="11" id="KW-0862">Zinc</keyword>
<feature type="domain" description="SH3" evidence="16">
    <location>
        <begin position="156"/>
        <end position="215"/>
    </location>
</feature>
<evidence type="ECO:0000259" key="17">
    <source>
        <dbReference type="PROSITE" id="PS50089"/>
    </source>
</evidence>
<dbReference type="PANTHER" id="PTHR14167">
    <property type="entry name" value="SH3 DOMAIN-CONTAINING"/>
    <property type="match status" value="1"/>
</dbReference>
<dbReference type="InterPro" id="IPR036028">
    <property type="entry name" value="SH3-like_dom_sf"/>
</dbReference>
<keyword evidence="19" id="KW-1185">Reference proteome</keyword>
<evidence type="ECO:0000256" key="10">
    <source>
        <dbReference type="ARBA" id="ARBA00022786"/>
    </source>
</evidence>
<dbReference type="InterPro" id="IPR001452">
    <property type="entry name" value="SH3_domain"/>
</dbReference>
<evidence type="ECO:0000256" key="13">
    <source>
        <dbReference type="PROSITE-ProRule" id="PRU00175"/>
    </source>
</evidence>
<comment type="pathway">
    <text evidence="2">Protein modification; protein ubiquitination.</text>
</comment>
<dbReference type="PROSITE" id="PS50089">
    <property type="entry name" value="ZF_RING_2"/>
    <property type="match status" value="1"/>
</dbReference>
<dbReference type="Pfam" id="PF00097">
    <property type="entry name" value="zf-C3HC4"/>
    <property type="match status" value="1"/>
</dbReference>
<keyword evidence="7" id="KW-0479">Metal-binding</keyword>
<feature type="region of interest" description="Disordered" evidence="15">
    <location>
        <begin position="626"/>
        <end position="646"/>
    </location>
</feature>
<evidence type="ECO:0000256" key="3">
    <source>
        <dbReference type="ARBA" id="ARBA00008649"/>
    </source>
</evidence>
<reference evidence="18" key="2">
    <citation type="submission" date="2025-09" db="UniProtKB">
        <authorList>
            <consortium name="Ensembl"/>
        </authorList>
    </citation>
    <scope>IDENTIFICATION</scope>
</reference>
<evidence type="ECO:0000256" key="11">
    <source>
        <dbReference type="ARBA" id="ARBA00022833"/>
    </source>
</evidence>
<keyword evidence="12" id="KW-0832">Ubl conjugation</keyword>
<dbReference type="Pfam" id="PF00018">
    <property type="entry name" value="SH3_1"/>
    <property type="match status" value="1"/>
</dbReference>
<dbReference type="SUPFAM" id="SSF50044">
    <property type="entry name" value="SH3-domain"/>
    <property type="match status" value="3"/>
</dbReference>
<proteinExistence type="inferred from homology"/>
<feature type="domain" description="SH3" evidence="16">
    <location>
        <begin position="218"/>
        <end position="281"/>
    </location>
</feature>
<evidence type="ECO:0000256" key="6">
    <source>
        <dbReference type="ARBA" id="ARBA00022679"/>
    </source>
</evidence>
<dbReference type="FunFam" id="2.30.30.40:FF:000001">
    <property type="entry name" value="Sorbin and SH3 domain-containing protein 1 isoform 2"/>
    <property type="match status" value="1"/>
</dbReference>
<dbReference type="PANTHER" id="PTHR14167:SF62">
    <property type="entry name" value="E3 UBIQUITIN-PROTEIN LIGASE SH3RF3"/>
    <property type="match status" value="1"/>
</dbReference>
<dbReference type="SUPFAM" id="SSF57850">
    <property type="entry name" value="RING/U-box"/>
    <property type="match status" value="1"/>
</dbReference>
<dbReference type="InterPro" id="IPR001841">
    <property type="entry name" value="Znf_RING"/>
</dbReference>
<dbReference type="Ensembl" id="ENSNBRT00000003857.1">
    <property type="protein sequence ID" value="ENSNBRP00000003731.1"/>
    <property type="gene ID" value="ENSNBRG00000002947.1"/>
</dbReference>
<dbReference type="InterPro" id="IPR050384">
    <property type="entry name" value="Endophilin_SH3RF"/>
</dbReference>
<feature type="region of interest" description="Disordered" evidence="15">
    <location>
        <begin position="536"/>
        <end position="603"/>
    </location>
</feature>
<keyword evidence="8" id="KW-0677">Repeat</keyword>
<dbReference type="GO" id="GO:0061630">
    <property type="term" value="F:ubiquitin protein ligase activity"/>
    <property type="evidence" value="ECO:0007669"/>
    <property type="project" value="UniProtKB-EC"/>
</dbReference>
<dbReference type="SMART" id="SM00326">
    <property type="entry name" value="SH3"/>
    <property type="match status" value="3"/>
</dbReference>
<keyword evidence="10" id="KW-0833">Ubl conjugation pathway</keyword>
<dbReference type="Gene3D" id="3.30.40.10">
    <property type="entry name" value="Zinc/RING finger domain, C3HC4 (zinc finger)"/>
    <property type="match status" value="1"/>
</dbReference>
<dbReference type="Pfam" id="PF14604">
    <property type="entry name" value="SH3_9"/>
    <property type="match status" value="2"/>
</dbReference>
<dbReference type="AlphaFoldDB" id="A0A3Q4G5Y2"/>
<dbReference type="FunFam" id="3.30.40.10:FF:000077">
    <property type="entry name" value="E3 ubiquitin-protein ligase SH3RF1 isoform X1"/>
    <property type="match status" value="1"/>
</dbReference>
<evidence type="ECO:0000256" key="12">
    <source>
        <dbReference type="ARBA" id="ARBA00022843"/>
    </source>
</evidence>
<feature type="region of interest" description="Disordered" evidence="15">
    <location>
        <begin position="290"/>
        <end position="341"/>
    </location>
</feature>
<evidence type="ECO:0000256" key="4">
    <source>
        <dbReference type="ARBA" id="ARBA00012483"/>
    </source>
</evidence>
<accession>A0A3Q4G5Y2</accession>